<feature type="non-terminal residue" evidence="1">
    <location>
        <position position="1"/>
    </location>
</feature>
<evidence type="ECO:0000313" key="1">
    <source>
        <dbReference type="EMBL" id="KAG8035837.1"/>
    </source>
</evidence>
<accession>A0A8J5UQF7</accession>
<dbReference type="AlphaFoldDB" id="A0A8J5UQF7"/>
<sequence length="337" mass="38052">YITRVFPSQILENIVLPVSEYLLEQFSDSRAAMGSTRIAFTCYYLLFVAAIFAEQACDKSKCPGPTKYYKDLRCTPVYRSPEDCCPYKYNCDHLYNRSLQKCYINGGHEYEIGEKLREEDRNPCDIGCICRNGRDNIAKFICAQVDCFYGPVTPGCYRKISPSQCCPGEEVCPEKPEDRATCEVDGKIYKDGEYFKVASEPEKTCVCQPGYTGENVPPFCIELKSKCSPENRHPSDIHNRCAPVYYSSQSPQSSCSVFSRCQNSRDQVIKKNETSTSDQDMTCKFGNLTMNAGDELNQATDYNSVCIKCVCEVGPVLTCQRLPSEECDISKHPPFEI</sequence>
<protein>
    <recommendedName>
        <fullName evidence="3">VWFC domain-containing protein</fullName>
    </recommendedName>
</protein>
<evidence type="ECO:0008006" key="3">
    <source>
        <dbReference type="Google" id="ProtNLM"/>
    </source>
</evidence>
<name>A0A8J5UQF7_9HYME</name>
<dbReference type="OrthoDB" id="365605at2759"/>
<dbReference type="EMBL" id="JAAOIC020000053">
    <property type="protein sequence ID" value="KAG8035837.1"/>
    <property type="molecule type" value="Genomic_DNA"/>
</dbReference>
<proteinExistence type="predicted"/>
<organism evidence="1 2">
    <name type="scientific">Cotesia typhae</name>
    <dbReference type="NCBI Taxonomy" id="2053667"/>
    <lineage>
        <taxon>Eukaryota</taxon>
        <taxon>Metazoa</taxon>
        <taxon>Ecdysozoa</taxon>
        <taxon>Arthropoda</taxon>
        <taxon>Hexapoda</taxon>
        <taxon>Insecta</taxon>
        <taxon>Pterygota</taxon>
        <taxon>Neoptera</taxon>
        <taxon>Endopterygota</taxon>
        <taxon>Hymenoptera</taxon>
        <taxon>Apocrita</taxon>
        <taxon>Ichneumonoidea</taxon>
        <taxon>Braconidae</taxon>
        <taxon>Microgastrinae</taxon>
        <taxon>Cotesia</taxon>
    </lineage>
</organism>
<evidence type="ECO:0000313" key="2">
    <source>
        <dbReference type="Proteomes" id="UP000729913"/>
    </source>
</evidence>
<dbReference type="Proteomes" id="UP000729913">
    <property type="component" value="Unassembled WGS sequence"/>
</dbReference>
<keyword evidence="2" id="KW-1185">Reference proteome</keyword>
<reference evidence="1" key="2">
    <citation type="submission" date="2021-04" db="EMBL/GenBank/DDBJ databases">
        <title>Genome-wide patterns of bracovirus chromosomal integration into multiple host tissues during parasitism.</title>
        <authorList>
            <person name="Chebbi M.A.C."/>
        </authorList>
    </citation>
    <scope>NUCLEOTIDE SEQUENCE</scope>
    <source>
        <tissue evidence="1">Whole body</tissue>
    </source>
</reference>
<comment type="caution">
    <text evidence="1">The sequence shown here is derived from an EMBL/GenBank/DDBJ whole genome shotgun (WGS) entry which is preliminary data.</text>
</comment>
<gene>
    <name evidence="1" type="ORF">G9C98_001493</name>
</gene>
<reference evidence="1" key="1">
    <citation type="submission" date="2020-03" db="EMBL/GenBank/DDBJ databases">
        <authorList>
            <person name="Chebbi M.A."/>
            <person name="Drezen J.M."/>
        </authorList>
    </citation>
    <scope>NUCLEOTIDE SEQUENCE</scope>
    <source>
        <tissue evidence="1">Whole body</tissue>
    </source>
</reference>